<dbReference type="PANTHER" id="PTHR36375">
    <property type="entry name" value="OS05G0459300 PROTEIN"/>
    <property type="match status" value="1"/>
</dbReference>
<dbReference type="EMBL" id="SDMP01000020">
    <property type="protein sequence ID" value="RYQ84184.1"/>
    <property type="molecule type" value="Genomic_DNA"/>
</dbReference>
<protein>
    <recommendedName>
        <fullName evidence="2">DUF7851 domain-containing protein</fullName>
    </recommendedName>
</protein>
<feature type="region of interest" description="Disordered" evidence="1">
    <location>
        <begin position="153"/>
        <end position="182"/>
    </location>
</feature>
<gene>
    <name evidence="3" type="ORF">Ahy_B10g103189</name>
</gene>
<dbReference type="PANTHER" id="PTHR36375:SF1">
    <property type="entry name" value="OS05G0459300 PROTEIN"/>
    <property type="match status" value="1"/>
</dbReference>
<accession>A0A444X375</accession>
<sequence>MVFVILKHFDLDIEELTLGLGIKKSNVLVFVFENEAMKSQVDRTWPHEIALGEVNEKLIRGLVGSEMARFKFRKGCITFYVYAVRQIGSFGFSCSEDLRTVLQSVVELKDFLDHTAMLSMPNQRSITHQGRGVWRGWDGRRWWVVVRGGQWRRGGQRGRKKKKEGEGGRGDRWRRRLDGGGV</sequence>
<dbReference type="AlphaFoldDB" id="A0A444X375"/>
<evidence type="ECO:0000256" key="1">
    <source>
        <dbReference type="SAM" id="MobiDB-lite"/>
    </source>
</evidence>
<dbReference type="Pfam" id="PF25236">
    <property type="entry name" value="DUF7851"/>
    <property type="match status" value="1"/>
</dbReference>
<reference evidence="3 4" key="1">
    <citation type="submission" date="2019-01" db="EMBL/GenBank/DDBJ databases">
        <title>Sequencing of cultivated peanut Arachis hypogaea provides insights into genome evolution and oil improvement.</title>
        <authorList>
            <person name="Chen X."/>
        </authorList>
    </citation>
    <scope>NUCLEOTIDE SEQUENCE [LARGE SCALE GENOMIC DNA]</scope>
    <source>
        <strain evidence="4">cv. Fuhuasheng</strain>
        <tissue evidence="3">Leaves</tissue>
    </source>
</reference>
<evidence type="ECO:0000259" key="2">
    <source>
        <dbReference type="Pfam" id="PF25236"/>
    </source>
</evidence>
<comment type="caution">
    <text evidence="3">The sequence shown here is derived from an EMBL/GenBank/DDBJ whole genome shotgun (WGS) entry which is preliminary data.</text>
</comment>
<organism evidence="3 4">
    <name type="scientific">Arachis hypogaea</name>
    <name type="common">Peanut</name>
    <dbReference type="NCBI Taxonomy" id="3818"/>
    <lineage>
        <taxon>Eukaryota</taxon>
        <taxon>Viridiplantae</taxon>
        <taxon>Streptophyta</taxon>
        <taxon>Embryophyta</taxon>
        <taxon>Tracheophyta</taxon>
        <taxon>Spermatophyta</taxon>
        <taxon>Magnoliopsida</taxon>
        <taxon>eudicotyledons</taxon>
        <taxon>Gunneridae</taxon>
        <taxon>Pentapetalae</taxon>
        <taxon>rosids</taxon>
        <taxon>fabids</taxon>
        <taxon>Fabales</taxon>
        <taxon>Fabaceae</taxon>
        <taxon>Papilionoideae</taxon>
        <taxon>50 kb inversion clade</taxon>
        <taxon>dalbergioids sensu lato</taxon>
        <taxon>Dalbergieae</taxon>
        <taxon>Pterocarpus clade</taxon>
        <taxon>Arachis</taxon>
    </lineage>
</organism>
<feature type="domain" description="DUF7851" evidence="2">
    <location>
        <begin position="3"/>
        <end position="127"/>
    </location>
</feature>
<dbReference type="Proteomes" id="UP000289738">
    <property type="component" value="Chromosome B10"/>
</dbReference>
<name>A0A444X375_ARAHY</name>
<evidence type="ECO:0000313" key="4">
    <source>
        <dbReference type="Proteomes" id="UP000289738"/>
    </source>
</evidence>
<dbReference type="STRING" id="3818.A0A444X375"/>
<dbReference type="InterPro" id="IPR057173">
    <property type="entry name" value="DUF7851"/>
</dbReference>
<keyword evidence="4" id="KW-1185">Reference proteome</keyword>
<evidence type="ECO:0000313" key="3">
    <source>
        <dbReference type="EMBL" id="RYQ84184.1"/>
    </source>
</evidence>
<proteinExistence type="predicted"/>